<evidence type="ECO:0000313" key="4">
    <source>
        <dbReference type="EMBL" id="RPB22583.1"/>
    </source>
</evidence>
<dbReference type="PANTHER" id="PTHR43795">
    <property type="entry name" value="BIFUNCTIONAL ASPARTATE AMINOTRANSFERASE AND GLUTAMATE/ASPARTATE-PREPHENATE AMINOTRANSFERASE-RELATED"/>
    <property type="match status" value="1"/>
</dbReference>
<dbReference type="PROSITE" id="PS00105">
    <property type="entry name" value="AA_TRANSFER_CLASS_1"/>
    <property type="match status" value="1"/>
</dbReference>
<dbReference type="Gene3D" id="3.40.640.10">
    <property type="entry name" value="Type I PLP-dependent aspartate aminotransferase-like (Major domain)"/>
    <property type="match status" value="1"/>
</dbReference>
<dbReference type="InterPro" id="IPR004838">
    <property type="entry name" value="NHTrfase_class1_PyrdxlP-BS"/>
</dbReference>
<dbReference type="AlphaFoldDB" id="A0A3N4LI68"/>
<dbReference type="PRINTS" id="PR00753">
    <property type="entry name" value="ACCSYNTHASE"/>
</dbReference>
<keyword evidence="2" id="KW-0663">Pyridoxal phosphate</keyword>
<dbReference type="GO" id="GO:0006520">
    <property type="term" value="P:amino acid metabolic process"/>
    <property type="evidence" value="ECO:0007669"/>
    <property type="project" value="TreeGrafter"/>
</dbReference>
<reference evidence="4 5" key="1">
    <citation type="journal article" date="2018" name="Nat. Ecol. Evol.">
        <title>Pezizomycetes genomes reveal the molecular basis of ectomycorrhizal truffle lifestyle.</title>
        <authorList>
            <person name="Murat C."/>
            <person name="Payen T."/>
            <person name="Noel B."/>
            <person name="Kuo A."/>
            <person name="Morin E."/>
            <person name="Chen J."/>
            <person name="Kohler A."/>
            <person name="Krizsan K."/>
            <person name="Balestrini R."/>
            <person name="Da Silva C."/>
            <person name="Montanini B."/>
            <person name="Hainaut M."/>
            <person name="Levati E."/>
            <person name="Barry K.W."/>
            <person name="Belfiori B."/>
            <person name="Cichocki N."/>
            <person name="Clum A."/>
            <person name="Dockter R.B."/>
            <person name="Fauchery L."/>
            <person name="Guy J."/>
            <person name="Iotti M."/>
            <person name="Le Tacon F."/>
            <person name="Lindquist E.A."/>
            <person name="Lipzen A."/>
            <person name="Malagnac F."/>
            <person name="Mello A."/>
            <person name="Molinier V."/>
            <person name="Miyauchi S."/>
            <person name="Poulain J."/>
            <person name="Riccioni C."/>
            <person name="Rubini A."/>
            <person name="Sitrit Y."/>
            <person name="Splivallo R."/>
            <person name="Traeger S."/>
            <person name="Wang M."/>
            <person name="Zifcakova L."/>
            <person name="Wipf D."/>
            <person name="Zambonelli A."/>
            <person name="Paolocci F."/>
            <person name="Nowrousian M."/>
            <person name="Ottonello S."/>
            <person name="Baldrian P."/>
            <person name="Spatafora J.W."/>
            <person name="Henrissat B."/>
            <person name="Nagy L.G."/>
            <person name="Aury J.M."/>
            <person name="Wincker P."/>
            <person name="Grigoriev I.V."/>
            <person name="Bonfante P."/>
            <person name="Martin F.M."/>
        </authorList>
    </citation>
    <scope>NUCLEOTIDE SEQUENCE [LARGE SCALE GENOMIC DNA]</scope>
    <source>
        <strain evidence="4 5">ATCC MYA-4762</strain>
    </source>
</reference>
<dbReference type="Proteomes" id="UP000267821">
    <property type="component" value="Unassembled WGS sequence"/>
</dbReference>
<dbReference type="PANTHER" id="PTHR43795:SF39">
    <property type="entry name" value="AMINOTRANSFERASE CLASS I_CLASSII DOMAIN-CONTAINING PROTEIN"/>
    <property type="match status" value="1"/>
</dbReference>
<comment type="similarity">
    <text evidence="1">Belongs to the class-I pyridoxal-phosphate-dependent aminotransferase family.</text>
</comment>
<sequence>MVCLESMLSGRGRKNLIGPNENLKALLEVLANSYHEKTNPDGIINLGIAENTLMHQELCKYMNNSCRLESKHLSYGDTAWGSLRLRMNLAGFVNKYFHPVMEINPGEIIVSSGVSGILDQLAWATCNEGDGVLIGKPVYSGFTFDLASRSKVHDVAVSFGDIDPFSAKALQCYKEQLEAFNRKGEGKIKAVILTNPHNPFGKCYPVETIKALMRFCQEHNLHLISDEIYALSVFKTPYNADAVGFHSVLSVDPTGLIDPNRIHTLYGMSKDFSANGLRLGLIITRNPTLIQAMYSVVPFSWASAPADLIWSTILEDTKFLTYYLDENQRRLGEGYELLTTTLDRYGIKYVKGGNAGFFLWVDLSFALEKPEDGGEPGVMEDKKLNKKIWDGKVYLATTGGFQGEKTGWYRITFAHPKPLLMLGLKRSEGAESCNKTSDGVEIFSVVKIGRVL</sequence>
<evidence type="ECO:0000313" key="5">
    <source>
        <dbReference type="Proteomes" id="UP000267821"/>
    </source>
</evidence>
<dbReference type="InterPro" id="IPR015424">
    <property type="entry name" value="PyrdxlP-dep_Trfase"/>
</dbReference>
<dbReference type="OrthoDB" id="7042322at2759"/>
<dbReference type="GO" id="GO:0008483">
    <property type="term" value="F:transaminase activity"/>
    <property type="evidence" value="ECO:0007669"/>
    <property type="project" value="TreeGrafter"/>
</dbReference>
<evidence type="ECO:0000259" key="3">
    <source>
        <dbReference type="Pfam" id="PF00155"/>
    </source>
</evidence>
<dbReference type="GO" id="GO:0030170">
    <property type="term" value="F:pyridoxal phosphate binding"/>
    <property type="evidence" value="ECO:0007669"/>
    <property type="project" value="InterPro"/>
</dbReference>
<dbReference type="InterPro" id="IPR050478">
    <property type="entry name" value="Ethylene_sulfur-biosynth"/>
</dbReference>
<dbReference type="InterPro" id="IPR015421">
    <property type="entry name" value="PyrdxlP-dep_Trfase_major"/>
</dbReference>
<proteinExistence type="inferred from homology"/>
<dbReference type="STRING" id="1051890.A0A3N4LI68"/>
<gene>
    <name evidence="4" type="ORF">L211DRAFT_331557</name>
</gene>
<evidence type="ECO:0000256" key="2">
    <source>
        <dbReference type="ARBA" id="ARBA00022898"/>
    </source>
</evidence>
<evidence type="ECO:0000256" key="1">
    <source>
        <dbReference type="ARBA" id="ARBA00007441"/>
    </source>
</evidence>
<dbReference type="InterPro" id="IPR004839">
    <property type="entry name" value="Aminotransferase_I/II_large"/>
</dbReference>
<organism evidence="4 5">
    <name type="scientific">Terfezia boudieri ATCC MYA-4762</name>
    <dbReference type="NCBI Taxonomy" id="1051890"/>
    <lineage>
        <taxon>Eukaryota</taxon>
        <taxon>Fungi</taxon>
        <taxon>Dikarya</taxon>
        <taxon>Ascomycota</taxon>
        <taxon>Pezizomycotina</taxon>
        <taxon>Pezizomycetes</taxon>
        <taxon>Pezizales</taxon>
        <taxon>Pezizaceae</taxon>
        <taxon>Terfezia</taxon>
    </lineage>
</organism>
<dbReference type="EMBL" id="ML121551">
    <property type="protein sequence ID" value="RPB22583.1"/>
    <property type="molecule type" value="Genomic_DNA"/>
</dbReference>
<dbReference type="Gene3D" id="3.90.1150.10">
    <property type="entry name" value="Aspartate Aminotransferase, domain 1"/>
    <property type="match status" value="1"/>
</dbReference>
<dbReference type="Pfam" id="PF00155">
    <property type="entry name" value="Aminotran_1_2"/>
    <property type="match status" value="1"/>
</dbReference>
<keyword evidence="5" id="KW-1185">Reference proteome</keyword>
<dbReference type="SUPFAM" id="SSF53383">
    <property type="entry name" value="PLP-dependent transferases"/>
    <property type="match status" value="1"/>
</dbReference>
<dbReference type="InParanoid" id="A0A3N4LI68"/>
<protein>
    <submittedName>
        <fullName evidence="4">PLP-dependent transferase</fullName>
    </submittedName>
</protein>
<feature type="domain" description="Aminotransferase class I/classII large" evidence="3">
    <location>
        <begin position="43"/>
        <end position="415"/>
    </location>
</feature>
<dbReference type="InterPro" id="IPR015422">
    <property type="entry name" value="PyrdxlP-dep_Trfase_small"/>
</dbReference>
<accession>A0A3N4LI68</accession>
<name>A0A3N4LI68_9PEZI</name>
<keyword evidence="4" id="KW-0808">Transferase</keyword>
<dbReference type="CDD" id="cd00609">
    <property type="entry name" value="AAT_like"/>
    <property type="match status" value="1"/>
</dbReference>